<name>A0A5E4PGS5_9COXI</name>
<sequence length="134" mass="15390">MNKKSLIILVNSEPSYVPEQSDPANQKFVWSYEITIKNDSEDIVQLLSRYWRITDMTGKVDEVHGIGVIGLQPLIKPGKQFVYVSYCQLSTPQGTMEGYYEMQDLEEAHFQVEIPKFILSAPSSITQSYRSRLH</sequence>
<dbReference type="PROSITE" id="PS51087">
    <property type="entry name" value="APAG"/>
    <property type="match status" value="1"/>
</dbReference>
<dbReference type="PANTHER" id="PTHR47191:SF2">
    <property type="entry name" value="OS05G0170800 PROTEIN"/>
    <property type="match status" value="1"/>
</dbReference>
<evidence type="ECO:0000313" key="5">
    <source>
        <dbReference type="Proteomes" id="UP000324194"/>
    </source>
</evidence>
<dbReference type="InterPro" id="IPR023065">
    <property type="entry name" value="Uncharacterised_ApaG"/>
</dbReference>
<dbReference type="InterPro" id="IPR050718">
    <property type="entry name" value="ApaG-like"/>
</dbReference>
<dbReference type="HAMAP" id="MF_00791">
    <property type="entry name" value="ApaG"/>
    <property type="match status" value="1"/>
</dbReference>
<dbReference type="KEGG" id="asip:AQUSIP_14850"/>
<dbReference type="RefSeq" id="WP_148339417.1">
    <property type="nucleotide sequence ID" value="NZ_LR699119.1"/>
</dbReference>
<dbReference type="SUPFAM" id="SSF110069">
    <property type="entry name" value="ApaG-like"/>
    <property type="match status" value="1"/>
</dbReference>
<dbReference type="Pfam" id="PF04379">
    <property type="entry name" value="DUF525"/>
    <property type="match status" value="1"/>
</dbReference>
<organism evidence="4 5">
    <name type="scientific">Aquicella siphonis</name>
    <dbReference type="NCBI Taxonomy" id="254247"/>
    <lineage>
        <taxon>Bacteria</taxon>
        <taxon>Pseudomonadati</taxon>
        <taxon>Pseudomonadota</taxon>
        <taxon>Gammaproteobacteria</taxon>
        <taxon>Legionellales</taxon>
        <taxon>Coxiellaceae</taxon>
        <taxon>Aquicella</taxon>
    </lineage>
</organism>
<protein>
    <recommendedName>
        <fullName evidence="1 2">Protein ApaG</fullName>
    </recommendedName>
</protein>
<dbReference type="EMBL" id="LR699119">
    <property type="protein sequence ID" value="VVC76179.1"/>
    <property type="molecule type" value="Genomic_DNA"/>
</dbReference>
<evidence type="ECO:0000259" key="3">
    <source>
        <dbReference type="PROSITE" id="PS51087"/>
    </source>
</evidence>
<gene>
    <name evidence="2 4" type="primary">apaG</name>
    <name evidence="4" type="ORF">AQUSIP_14850</name>
</gene>
<keyword evidence="5" id="KW-1185">Reference proteome</keyword>
<dbReference type="Gene3D" id="2.60.40.1470">
    <property type="entry name" value="ApaG domain"/>
    <property type="match status" value="1"/>
</dbReference>
<dbReference type="InterPro" id="IPR036767">
    <property type="entry name" value="ApaG_sf"/>
</dbReference>
<reference evidence="4 5" key="1">
    <citation type="submission" date="2019-08" db="EMBL/GenBank/DDBJ databases">
        <authorList>
            <person name="Guy L."/>
        </authorList>
    </citation>
    <scope>NUCLEOTIDE SEQUENCE [LARGE SCALE GENOMIC DNA]</scope>
    <source>
        <strain evidence="4 5">SGT-108</strain>
    </source>
</reference>
<evidence type="ECO:0000256" key="2">
    <source>
        <dbReference type="HAMAP-Rule" id="MF_00791"/>
    </source>
</evidence>
<dbReference type="AlphaFoldDB" id="A0A5E4PGS5"/>
<accession>A0A5E4PGS5</accession>
<evidence type="ECO:0000256" key="1">
    <source>
        <dbReference type="ARBA" id="ARBA00017693"/>
    </source>
</evidence>
<evidence type="ECO:0000313" key="4">
    <source>
        <dbReference type="EMBL" id="VVC76179.1"/>
    </source>
</evidence>
<proteinExistence type="inferred from homology"/>
<dbReference type="InterPro" id="IPR007474">
    <property type="entry name" value="ApaG_domain"/>
</dbReference>
<feature type="domain" description="ApaG" evidence="3">
    <location>
        <begin position="2"/>
        <end position="126"/>
    </location>
</feature>
<dbReference type="NCBIfam" id="NF003967">
    <property type="entry name" value="PRK05461.1"/>
    <property type="match status" value="1"/>
</dbReference>
<dbReference type="PANTHER" id="PTHR47191">
    <property type="entry name" value="OS05G0170800 PROTEIN"/>
    <property type="match status" value="1"/>
</dbReference>
<dbReference type="OrthoDB" id="9795226at2"/>
<dbReference type="Proteomes" id="UP000324194">
    <property type="component" value="Chromosome 1"/>
</dbReference>